<comment type="caution">
    <text evidence="2">The sequence shown here is derived from an EMBL/GenBank/DDBJ whole genome shotgun (WGS) entry which is preliminary data.</text>
</comment>
<dbReference type="Proteomes" id="UP001417504">
    <property type="component" value="Unassembled WGS sequence"/>
</dbReference>
<proteinExistence type="predicted"/>
<reference evidence="2 3" key="1">
    <citation type="submission" date="2024-01" db="EMBL/GenBank/DDBJ databases">
        <title>Genome assemblies of Stephania.</title>
        <authorList>
            <person name="Yang L."/>
        </authorList>
    </citation>
    <scope>NUCLEOTIDE SEQUENCE [LARGE SCALE GENOMIC DNA]</scope>
    <source>
        <strain evidence="2">QJT</strain>
        <tissue evidence="2">Leaf</tissue>
    </source>
</reference>
<name>A0AAP0PAP7_9MAGN</name>
<keyword evidence="3" id="KW-1185">Reference proteome</keyword>
<feature type="compositionally biased region" description="Low complexity" evidence="1">
    <location>
        <begin position="174"/>
        <end position="184"/>
    </location>
</feature>
<feature type="region of interest" description="Disordered" evidence="1">
    <location>
        <begin position="161"/>
        <end position="185"/>
    </location>
</feature>
<dbReference type="AlphaFoldDB" id="A0AAP0PAP7"/>
<gene>
    <name evidence="2" type="ORF">Sjap_008272</name>
</gene>
<evidence type="ECO:0000256" key="1">
    <source>
        <dbReference type="SAM" id="MobiDB-lite"/>
    </source>
</evidence>
<organism evidence="2 3">
    <name type="scientific">Stephania japonica</name>
    <dbReference type="NCBI Taxonomy" id="461633"/>
    <lineage>
        <taxon>Eukaryota</taxon>
        <taxon>Viridiplantae</taxon>
        <taxon>Streptophyta</taxon>
        <taxon>Embryophyta</taxon>
        <taxon>Tracheophyta</taxon>
        <taxon>Spermatophyta</taxon>
        <taxon>Magnoliopsida</taxon>
        <taxon>Ranunculales</taxon>
        <taxon>Menispermaceae</taxon>
        <taxon>Menispermoideae</taxon>
        <taxon>Cissampelideae</taxon>
        <taxon>Stephania</taxon>
    </lineage>
</organism>
<evidence type="ECO:0000313" key="2">
    <source>
        <dbReference type="EMBL" id="KAK9137678.1"/>
    </source>
</evidence>
<dbReference type="EMBL" id="JBBNAE010000003">
    <property type="protein sequence ID" value="KAK9137678.1"/>
    <property type="molecule type" value="Genomic_DNA"/>
</dbReference>
<protein>
    <submittedName>
        <fullName evidence="2">Uncharacterized protein</fullName>
    </submittedName>
</protein>
<evidence type="ECO:0000313" key="3">
    <source>
        <dbReference type="Proteomes" id="UP001417504"/>
    </source>
</evidence>
<feature type="compositionally biased region" description="Polar residues" evidence="1">
    <location>
        <begin position="163"/>
        <end position="173"/>
    </location>
</feature>
<sequence>MPRVFPVSVSKFLCSLSRVLLPRLYSRGPSSSALLFLVGPSSSALLSRSFFIGSALSRGSFFIGSRGVPNERLYFSFSSAPRRLFDAPSDGNLRDRRGCVGQFNSLPSSPLLHRLPSLHHRFLLSRRLSPPSFSAPPSHLLCSGRIVSALARVVVRSAIRSSPLRSGQKQMNETLTPPTTLPTPALDAKDVYRQRMYELEDEEQTNLPLQQEWIDALSDTHPLSRPDRDN</sequence>
<accession>A0AAP0PAP7</accession>